<feature type="domain" description="Kinesin motor" evidence="8">
    <location>
        <begin position="32"/>
        <end position="442"/>
    </location>
</feature>
<evidence type="ECO:0000256" key="1">
    <source>
        <dbReference type="ARBA" id="ARBA00004245"/>
    </source>
</evidence>
<evidence type="ECO:0000256" key="4">
    <source>
        <dbReference type="ARBA" id="ARBA00023212"/>
    </source>
</evidence>
<protein>
    <recommendedName>
        <fullName evidence="6">Kinesin-like protein</fullName>
    </recommendedName>
</protein>
<dbReference type="GO" id="GO:0005874">
    <property type="term" value="C:microtubule"/>
    <property type="evidence" value="ECO:0007669"/>
    <property type="project" value="UniProtKB-KW"/>
</dbReference>
<dbReference type="PRINTS" id="PR00380">
    <property type="entry name" value="KINESINHEAVY"/>
</dbReference>
<gene>
    <name evidence="9" type="ORF">GBAR_LOCUS24855</name>
</gene>
<feature type="region of interest" description="Disordered" evidence="7">
    <location>
        <begin position="661"/>
        <end position="684"/>
    </location>
</feature>
<dbReference type="PROSITE" id="PS50067">
    <property type="entry name" value="KINESIN_MOTOR_2"/>
    <property type="match status" value="1"/>
</dbReference>
<keyword evidence="3 5" id="KW-0067">ATP-binding</keyword>
<dbReference type="CDD" id="cd01368">
    <property type="entry name" value="KISc_KIF23_like"/>
    <property type="match status" value="1"/>
</dbReference>
<dbReference type="PROSITE" id="PS00411">
    <property type="entry name" value="KINESIN_MOTOR_1"/>
    <property type="match status" value="1"/>
</dbReference>
<dbReference type="InterPro" id="IPR001752">
    <property type="entry name" value="Kinesin_motor_dom"/>
</dbReference>
<evidence type="ECO:0000256" key="5">
    <source>
        <dbReference type="PROSITE-ProRule" id="PRU00283"/>
    </source>
</evidence>
<comment type="similarity">
    <text evidence="5 6">Belongs to the TRAFAC class myosin-kinesin ATPase superfamily. Kinesin family.</text>
</comment>
<keyword evidence="4" id="KW-0206">Cytoskeleton</keyword>
<comment type="caution">
    <text evidence="9">The sequence shown here is derived from an EMBL/GenBank/DDBJ whole genome shotgun (WGS) entry which is preliminary data.</text>
</comment>
<feature type="region of interest" description="Disordered" evidence="7">
    <location>
        <begin position="475"/>
        <end position="494"/>
    </location>
</feature>
<comment type="subcellular location">
    <subcellularLocation>
        <location evidence="1">Cytoplasm</location>
        <location evidence="1">Cytoskeleton</location>
    </subcellularLocation>
</comment>
<dbReference type="SMART" id="SM00129">
    <property type="entry name" value="KISc"/>
    <property type="match status" value="1"/>
</dbReference>
<dbReference type="InterPro" id="IPR036961">
    <property type="entry name" value="Kinesin_motor_dom_sf"/>
</dbReference>
<dbReference type="GO" id="GO:0005634">
    <property type="term" value="C:nucleus"/>
    <property type="evidence" value="ECO:0007669"/>
    <property type="project" value="TreeGrafter"/>
</dbReference>
<dbReference type="Gene3D" id="3.40.850.10">
    <property type="entry name" value="Kinesin motor domain"/>
    <property type="match status" value="1"/>
</dbReference>
<evidence type="ECO:0000256" key="7">
    <source>
        <dbReference type="SAM" id="MobiDB-lite"/>
    </source>
</evidence>
<dbReference type="InterPro" id="IPR019821">
    <property type="entry name" value="Kinesin_motor_CS"/>
</dbReference>
<feature type="binding site" evidence="5">
    <location>
        <begin position="119"/>
        <end position="126"/>
    </location>
    <ligand>
        <name>ATP</name>
        <dbReference type="ChEBI" id="CHEBI:30616"/>
    </ligand>
</feature>
<keyword evidence="2 5" id="KW-0547">Nucleotide-binding</keyword>
<dbReference type="GO" id="GO:0016887">
    <property type="term" value="F:ATP hydrolysis activity"/>
    <property type="evidence" value="ECO:0007669"/>
    <property type="project" value="TreeGrafter"/>
</dbReference>
<evidence type="ECO:0000256" key="6">
    <source>
        <dbReference type="RuleBase" id="RU000394"/>
    </source>
</evidence>
<dbReference type="Proteomes" id="UP001174909">
    <property type="component" value="Unassembled WGS sequence"/>
</dbReference>
<accession>A0AA35XA03</accession>
<dbReference type="GO" id="GO:0005871">
    <property type="term" value="C:kinesin complex"/>
    <property type="evidence" value="ECO:0007669"/>
    <property type="project" value="TreeGrafter"/>
</dbReference>
<dbReference type="GO" id="GO:0003777">
    <property type="term" value="F:microtubule motor activity"/>
    <property type="evidence" value="ECO:0007669"/>
    <property type="project" value="InterPro"/>
</dbReference>
<dbReference type="InterPro" id="IPR027640">
    <property type="entry name" value="Kinesin-like_fam"/>
</dbReference>
<dbReference type="PANTHER" id="PTHR24115:SF600">
    <property type="entry name" value="KINESIN-LIKE PROTEIN KIF23"/>
    <property type="match status" value="1"/>
</dbReference>
<dbReference type="GO" id="GO:0008017">
    <property type="term" value="F:microtubule binding"/>
    <property type="evidence" value="ECO:0007669"/>
    <property type="project" value="InterPro"/>
</dbReference>
<evidence type="ECO:0000256" key="3">
    <source>
        <dbReference type="ARBA" id="ARBA00022840"/>
    </source>
</evidence>
<organism evidence="9 10">
    <name type="scientific">Geodia barretti</name>
    <name type="common">Barrett's horny sponge</name>
    <dbReference type="NCBI Taxonomy" id="519541"/>
    <lineage>
        <taxon>Eukaryota</taxon>
        <taxon>Metazoa</taxon>
        <taxon>Porifera</taxon>
        <taxon>Demospongiae</taxon>
        <taxon>Heteroscleromorpha</taxon>
        <taxon>Tetractinellida</taxon>
        <taxon>Astrophorina</taxon>
        <taxon>Geodiidae</taxon>
        <taxon>Geodia</taxon>
    </lineage>
</organism>
<dbReference type="EMBL" id="CASHTH010003430">
    <property type="protein sequence ID" value="CAI8044876.1"/>
    <property type="molecule type" value="Genomic_DNA"/>
</dbReference>
<dbReference type="Pfam" id="PF00225">
    <property type="entry name" value="Kinesin"/>
    <property type="match status" value="1"/>
</dbReference>
<evidence type="ECO:0000256" key="2">
    <source>
        <dbReference type="ARBA" id="ARBA00022741"/>
    </source>
</evidence>
<keyword evidence="6" id="KW-0493">Microtubule</keyword>
<dbReference type="PANTHER" id="PTHR24115">
    <property type="entry name" value="KINESIN-RELATED"/>
    <property type="match status" value="1"/>
</dbReference>
<dbReference type="GO" id="GO:0051256">
    <property type="term" value="P:mitotic spindle midzone assembly"/>
    <property type="evidence" value="ECO:0007669"/>
    <property type="project" value="TreeGrafter"/>
</dbReference>
<sequence length="719" mass="81190">MKSSKGKVPVGGKAKRVTVVPHGARKQKEKDPVEVFCRVRPLKEEEGESCMSIVRDNRLQIEPPESSLAFKSGQKNPTQHTFKRVINGTSSQSTVYDMVGFPLTEQLLQGKHGLLFAYGITNSGKTYTMTGEPDAPGILPRCLDVIFNSIAEVQAPKFVFRPDGSNGFNIFSESDARVEQYRNRGKKVSPRMRAAESEFSEMLRVPDQRKVTEGVDEDSQYAVFVSYVEIYNNYAFDLLEDTPVDSIVPKPPKSKNLREDTNHNMYVSGGTEVEVKSTEEAFDVLQRGQKRRRVAMTTMNTESSRSHSVFTIRLVQAPLNHSGEAVIEDKSLLTISQLSLVDLAGSERTTRTHCTGDRLREANNINANLMVLRTCMETLRDNQVGGGATRIVPYRDSKLTHLFKNYFDGQGRVAMIVCVSPSSTDYDETIHVMRFAEVTQEVMVSRPQEVKKQVGLAPGRHRANMLFKAALKETRAVEGDSTSGPPSSHQPVKDVPHPYLLALGVLSVQKYLSAECGEESLKEFRESLENRGRVRSQLIDDLKKKQRAFREQLCVMEGQLGSLQTSCEELGTQRKNSERKDKENNRLKTVISSQDENIARLQAELERCHAATMSKGHELSQALQQVAMVTEQLEHLSQERELLLRTTEMYEVEKRELQDELSQLQHRAEQDEEEKDKIKQRMTGFVSQEKEKFERLATHMKTQQRDLLAKSAQIQQVSG</sequence>
<dbReference type="GO" id="GO:0007018">
    <property type="term" value="P:microtubule-based movement"/>
    <property type="evidence" value="ECO:0007669"/>
    <property type="project" value="InterPro"/>
</dbReference>
<keyword evidence="10" id="KW-1185">Reference proteome</keyword>
<keyword evidence="4" id="KW-0963">Cytoplasm</keyword>
<dbReference type="SUPFAM" id="SSF52540">
    <property type="entry name" value="P-loop containing nucleoside triphosphate hydrolases"/>
    <property type="match status" value="1"/>
</dbReference>
<keyword evidence="5 6" id="KW-0505">Motor protein</keyword>
<dbReference type="GO" id="GO:0005524">
    <property type="term" value="F:ATP binding"/>
    <property type="evidence" value="ECO:0007669"/>
    <property type="project" value="UniProtKB-UniRule"/>
</dbReference>
<proteinExistence type="inferred from homology"/>
<feature type="compositionally biased region" description="Low complexity" evidence="7">
    <location>
        <begin position="1"/>
        <end position="12"/>
    </location>
</feature>
<name>A0AA35XA03_GEOBA</name>
<feature type="compositionally biased region" description="Polar residues" evidence="7">
    <location>
        <begin position="480"/>
        <end position="490"/>
    </location>
</feature>
<evidence type="ECO:0000259" key="8">
    <source>
        <dbReference type="PROSITE" id="PS50067"/>
    </source>
</evidence>
<feature type="non-terminal residue" evidence="9">
    <location>
        <position position="719"/>
    </location>
</feature>
<dbReference type="InterPro" id="IPR027417">
    <property type="entry name" value="P-loop_NTPase"/>
</dbReference>
<dbReference type="AlphaFoldDB" id="A0AA35XA03"/>
<evidence type="ECO:0000313" key="9">
    <source>
        <dbReference type="EMBL" id="CAI8044876.1"/>
    </source>
</evidence>
<reference evidence="9" key="1">
    <citation type="submission" date="2023-03" db="EMBL/GenBank/DDBJ databases">
        <authorList>
            <person name="Steffen K."/>
            <person name="Cardenas P."/>
        </authorList>
    </citation>
    <scope>NUCLEOTIDE SEQUENCE</scope>
</reference>
<evidence type="ECO:0000313" key="10">
    <source>
        <dbReference type="Proteomes" id="UP001174909"/>
    </source>
</evidence>
<feature type="region of interest" description="Disordered" evidence="7">
    <location>
        <begin position="1"/>
        <end position="26"/>
    </location>
</feature>